<dbReference type="Proteomes" id="UP000005540">
    <property type="component" value="Unassembled WGS sequence"/>
</dbReference>
<dbReference type="EMBL" id="ABZS01000059">
    <property type="protein sequence ID" value="EEP60729.1"/>
    <property type="molecule type" value="Genomic_DNA"/>
</dbReference>
<dbReference type="AlphaFoldDB" id="C4FJM1"/>
<dbReference type="OrthoDB" id="5392220at2"/>
<gene>
    <name evidence="2" type="ORF">SULYE_0770</name>
</gene>
<evidence type="ECO:0000259" key="1">
    <source>
        <dbReference type="Pfam" id="PF11845"/>
    </source>
</evidence>
<dbReference type="InterPro" id="IPR021796">
    <property type="entry name" value="Tll0287-like_dom"/>
</dbReference>
<dbReference type="Pfam" id="PF11845">
    <property type="entry name" value="Tll0287-like"/>
    <property type="match status" value="1"/>
</dbReference>
<dbReference type="PROSITE" id="PS51257">
    <property type="entry name" value="PROKAR_LIPOPROTEIN"/>
    <property type="match status" value="1"/>
</dbReference>
<organism evidence="2 3">
    <name type="scientific">Sulfurihydrogenibium yellowstonense SS-5</name>
    <dbReference type="NCBI Taxonomy" id="432331"/>
    <lineage>
        <taxon>Bacteria</taxon>
        <taxon>Pseudomonadati</taxon>
        <taxon>Aquificota</taxon>
        <taxon>Aquificia</taxon>
        <taxon>Aquificales</taxon>
        <taxon>Hydrogenothermaceae</taxon>
        <taxon>Sulfurihydrogenibium</taxon>
    </lineage>
</organism>
<evidence type="ECO:0000313" key="3">
    <source>
        <dbReference type="Proteomes" id="UP000005540"/>
    </source>
</evidence>
<proteinExistence type="predicted"/>
<comment type="caution">
    <text evidence="2">The sequence shown here is derived from an EMBL/GenBank/DDBJ whole genome shotgun (WGS) entry which is preliminary data.</text>
</comment>
<evidence type="ECO:0000313" key="2">
    <source>
        <dbReference type="EMBL" id="EEP60729.1"/>
    </source>
</evidence>
<name>C4FJM1_9AQUI</name>
<keyword evidence="3" id="KW-1185">Reference proteome</keyword>
<sequence>MKKLSFLVAAGLLFGCTTTQTVQVPQEKEPKIKEIGEATSMKLLKTLRGELLNAMQQGGPDQATEVCSKKAMTLTKQIENETGYSIKRTTFKYRNPANKPDKYEEEALNYFEEAIKSGKMPAYYVQAIKENNKIVYRYYKPQKVEGLCLTCHGDPSLMDPNLVKKIKTLYPTDMAVGYKEGDFRGVVRVSIPEDKLK</sequence>
<protein>
    <submittedName>
        <fullName evidence="2">Cytochrome c family protein</fullName>
    </submittedName>
</protein>
<feature type="domain" description="Tll0287-like" evidence="1">
    <location>
        <begin position="51"/>
        <end position="192"/>
    </location>
</feature>
<reference evidence="2 3" key="1">
    <citation type="submission" date="2009-04" db="EMBL/GenBank/DDBJ databases">
        <authorList>
            <person name="Reysenbach A.-L."/>
            <person name="Heidelberg J.F."/>
            <person name="Nelson W.C."/>
        </authorList>
    </citation>
    <scope>NUCLEOTIDE SEQUENCE [LARGE SCALE GENOMIC DNA]</scope>
    <source>
        <strain evidence="2 3">SS-5</strain>
    </source>
</reference>
<dbReference type="RefSeq" id="WP_007546579.1">
    <property type="nucleotide sequence ID" value="NZ_ABZS01000059.1"/>
</dbReference>
<accession>C4FJM1</accession>